<organism evidence="1 4">
    <name type="scientific">Nitrosomonas communis</name>
    <dbReference type="NCBI Taxonomy" id="44574"/>
    <lineage>
        <taxon>Bacteria</taxon>
        <taxon>Pseudomonadati</taxon>
        <taxon>Pseudomonadota</taxon>
        <taxon>Betaproteobacteria</taxon>
        <taxon>Nitrosomonadales</taxon>
        <taxon>Nitrosomonadaceae</taxon>
        <taxon>Nitrosomonas</taxon>
    </lineage>
</organism>
<keyword evidence="4" id="KW-1185">Reference proteome</keyword>
<evidence type="ECO:0000313" key="2">
    <source>
        <dbReference type="EMBL" id="SDW50588.1"/>
    </source>
</evidence>
<dbReference type="RefSeq" id="WP_046850674.1">
    <property type="nucleotide sequence ID" value="NZ_CP011451.1"/>
</dbReference>
<accession>A0A0F7KIF4</accession>
<gene>
    <name evidence="1" type="ORF">AAW31_13820</name>
    <name evidence="3" type="ORF">BCL69_104216</name>
    <name evidence="2" type="ORF">SAMN05421882_101415</name>
</gene>
<dbReference type="AlphaFoldDB" id="A0A0F7KIF4"/>
<reference evidence="3 6" key="4">
    <citation type="submission" date="2019-07" db="EMBL/GenBank/DDBJ databases">
        <title>Active sludge and wastewater microbial communities from Klosterneuburg, Austria.</title>
        <authorList>
            <person name="Wagner M."/>
        </authorList>
    </citation>
    <scope>NUCLEOTIDE SEQUENCE [LARGE SCALE GENOMIC DNA]</scope>
    <source>
        <strain evidence="3 6">Nm2</strain>
    </source>
</reference>
<reference evidence="2 5" key="3">
    <citation type="submission" date="2016-10" db="EMBL/GenBank/DDBJ databases">
        <authorList>
            <person name="de Groot N.N."/>
        </authorList>
    </citation>
    <scope>NUCLEOTIDE SEQUENCE [LARGE SCALE GENOMIC DNA]</scope>
    <source>
        <strain evidence="2 5">Nm110</strain>
    </source>
</reference>
<evidence type="ECO:0000313" key="5">
    <source>
        <dbReference type="Proteomes" id="UP000183454"/>
    </source>
</evidence>
<name>A0A0F7KIF4_9PROT</name>
<dbReference type="KEGG" id="nco:AAW31_13820"/>
<reference evidence="1 4" key="2">
    <citation type="journal article" date="2016" name="Genome Announc.">
        <title>Genome Sequence of Nitrosomonas communis Strain Nm2, a Mesophilic Ammonia-Oxidizing Bacterium Isolated from Mediterranean Soil.</title>
        <authorList>
            <person name="Kozlowski J.A."/>
            <person name="Kits K.D."/>
            <person name="Stein L.Y."/>
        </authorList>
    </citation>
    <scope>NUCLEOTIDE SEQUENCE [LARGE SCALE GENOMIC DNA]</scope>
    <source>
        <strain evidence="1 4">Nm2</strain>
    </source>
</reference>
<evidence type="ECO:0000313" key="4">
    <source>
        <dbReference type="Proteomes" id="UP000034156"/>
    </source>
</evidence>
<reference evidence="4" key="1">
    <citation type="submission" date="2015-05" db="EMBL/GenBank/DDBJ databases">
        <title>Draft genome of Nitrosomonas communis strain Nm2.</title>
        <authorList>
            <person name="Kozlowski J.A."/>
            <person name="Kits K.D."/>
            <person name="Stein L.Y."/>
        </authorList>
    </citation>
    <scope>NUCLEOTIDE SEQUENCE [LARGE SCALE GENOMIC DNA]</scope>
    <source>
        <strain evidence="4">Nm2</strain>
    </source>
</reference>
<dbReference type="OrthoDB" id="8550269at2"/>
<dbReference type="EMBL" id="CP011451">
    <property type="protein sequence ID" value="AKH38637.1"/>
    <property type="molecule type" value="Genomic_DNA"/>
</dbReference>
<dbReference type="Proteomes" id="UP000034156">
    <property type="component" value="Chromosome"/>
</dbReference>
<dbReference type="PATRIC" id="fig|44574.3.peg.3357"/>
<dbReference type="Proteomes" id="UP000183454">
    <property type="component" value="Unassembled WGS sequence"/>
</dbReference>
<sequence length="101" mass="11792">MSKPKRQTLKFKSNDTSIMDRPAQEFARTEIVSNSQDLIRSKPSKNLANDLKIIRAWLFQIGEPEEDHHLVIDKCKTDPEALAYFLHYARKCLHKTICYNT</sequence>
<dbReference type="EMBL" id="VNHT01000042">
    <property type="protein sequence ID" value="TYP83742.1"/>
    <property type="molecule type" value="Genomic_DNA"/>
</dbReference>
<dbReference type="Proteomes" id="UP000324176">
    <property type="component" value="Unassembled WGS sequence"/>
</dbReference>
<proteinExistence type="predicted"/>
<evidence type="ECO:0000313" key="6">
    <source>
        <dbReference type="Proteomes" id="UP000324176"/>
    </source>
</evidence>
<evidence type="ECO:0000313" key="1">
    <source>
        <dbReference type="EMBL" id="AKH38637.1"/>
    </source>
</evidence>
<protein>
    <submittedName>
        <fullName evidence="1">Uncharacterized protein</fullName>
    </submittedName>
</protein>
<dbReference type="EMBL" id="FNNH01000014">
    <property type="protein sequence ID" value="SDW50588.1"/>
    <property type="molecule type" value="Genomic_DNA"/>
</dbReference>
<evidence type="ECO:0000313" key="3">
    <source>
        <dbReference type="EMBL" id="TYP83742.1"/>
    </source>
</evidence>